<dbReference type="Pfam" id="PF00005">
    <property type="entry name" value="ABC_tran"/>
    <property type="match status" value="1"/>
</dbReference>
<reference evidence="6 7" key="1">
    <citation type="submission" date="2024-06" db="EMBL/GenBank/DDBJ databases">
        <title>Sorghum-associated microbial communities from plants grown in Nebraska, USA.</title>
        <authorList>
            <person name="Schachtman D."/>
        </authorList>
    </citation>
    <scope>NUCLEOTIDE SEQUENCE [LARGE SCALE GENOMIC DNA]</scope>
    <source>
        <strain evidence="6 7">2709</strain>
    </source>
</reference>
<organism evidence="6 7">
    <name type="scientific">Ottowia thiooxydans</name>
    <dbReference type="NCBI Taxonomy" id="219182"/>
    <lineage>
        <taxon>Bacteria</taxon>
        <taxon>Pseudomonadati</taxon>
        <taxon>Pseudomonadota</taxon>
        <taxon>Betaproteobacteria</taxon>
        <taxon>Burkholderiales</taxon>
        <taxon>Comamonadaceae</taxon>
        <taxon>Ottowia</taxon>
    </lineage>
</organism>
<dbReference type="EMBL" id="JBEPSH010000003">
    <property type="protein sequence ID" value="MET4576782.1"/>
    <property type="molecule type" value="Genomic_DNA"/>
</dbReference>
<evidence type="ECO:0000313" key="7">
    <source>
        <dbReference type="Proteomes" id="UP001549320"/>
    </source>
</evidence>
<keyword evidence="3" id="KW-0547">Nucleotide-binding</keyword>
<dbReference type="Gene3D" id="3.40.50.300">
    <property type="entry name" value="P-loop containing nucleotide triphosphate hydrolases"/>
    <property type="match status" value="1"/>
</dbReference>
<keyword evidence="1" id="KW-0813">Transport</keyword>
<dbReference type="PROSITE" id="PS50893">
    <property type="entry name" value="ABC_TRANSPORTER_2"/>
    <property type="match status" value="1"/>
</dbReference>
<accession>A0ABV2Q6Y8</accession>
<sequence>MSRASSAADKGAAAIELRGVSRSFGGLKAVDDVSLRIQAGTRHVLIGPNGAGKTTLFALMSGELSVSAGKVSLFGQDVTSWSAMRRSRAGLGRTYQITNVFSGLSVQENLVLAMRGRGGGQLNMLTSTRPDAVSSARIDELLSMCGLKNRRDVRAGAMSYGEQRLLELAISLANDPRLLLLDEPAAGLSPAERGPMAETIRRLPRELTIVLIEHDMELALGLADRVSCLYYGSLLADGTPEEVRSDEKVQSVYFGTASSHA</sequence>
<keyword evidence="2" id="KW-1003">Cell membrane</keyword>
<dbReference type="InterPro" id="IPR003593">
    <property type="entry name" value="AAA+_ATPase"/>
</dbReference>
<keyword evidence="4 6" id="KW-0067">ATP-binding</keyword>
<dbReference type="SMART" id="SM00382">
    <property type="entry name" value="AAA"/>
    <property type="match status" value="1"/>
</dbReference>
<keyword evidence="7" id="KW-1185">Reference proteome</keyword>
<protein>
    <submittedName>
        <fullName evidence="6">Branched-chain amino acid transport system ATP-binding protein</fullName>
    </submittedName>
</protein>
<evidence type="ECO:0000256" key="3">
    <source>
        <dbReference type="ARBA" id="ARBA00022741"/>
    </source>
</evidence>
<comment type="caution">
    <text evidence="6">The sequence shown here is derived from an EMBL/GenBank/DDBJ whole genome shotgun (WGS) entry which is preliminary data.</text>
</comment>
<evidence type="ECO:0000256" key="4">
    <source>
        <dbReference type="ARBA" id="ARBA00022840"/>
    </source>
</evidence>
<dbReference type="InterPro" id="IPR027417">
    <property type="entry name" value="P-loop_NTPase"/>
</dbReference>
<dbReference type="RefSeq" id="WP_354442844.1">
    <property type="nucleotide sequence ID" value="NZ_JBEPSH010000003.1"/>
</dbReference>
<gene>
    <name evidence="6" type="ORF">ABIE13_001891</name>
</gene>
<dbReference type="PANTHER" id="PTHR45772">
    <property type="entry name" value="CONSERVED COMPONENT OF ABC TRANSPORTER FOR NATURAL AMINO ACIDS-RELATED"/>
    <property type="match status" value="1"/>
</dbReference>
<feature type="domain" description="ABC transporter" evidence="5">
    <location>
        <begin position="15"/>
        <end position="256"/>
    </location>
</feature>
<dbReference type="GO" id="GO:0005524">
    <property type="term" value="F:ATP binding"/>
    <property type="evidence" value="ECO:0007669"/>
    <property type="project" value="UniProtKB-KW"/>
</dbReference>
<dbReference type="InterPro" id="IPR051120">
    <property type="entry name" value="ABC_AA/LPS_Transport"/>
</dbReference>
<dbReference type="Pfam" id="PF12399">
    <property type="entry name" value="BCA_ABC_TP_C"/>
    <property type="match status" value="1"/>
</dbReference>
<evidence type="ECO:0000256" key="1">
    <source>
        <dbReference type="ARBA" id="ARBA00022448"/>
    </source>
</evidence>
<evidence type="ECO:0000313" key="6">
    <source>
        <dbReference type="EMBL" id="MET4576782.1"/>
    </source>
</evidence>
<dbReference type="InterPro" id="IPR032823">
    <property type="entry name" value="BCA_ABC_TP_C"/>
</dbReference>
<dbReference type="PANTHER" id="PTHR45772:SF7">
    <property type="entry name" value="AMINO ACID ABC TRANSPORTER ATP-BINDING PROTEIN"/>
    <property type="match status" value="1"/>
</dbReference>
<name>A0ABV2Q6Y8_9BURK</name>
<keyword evidence="2" id="KW-0472">Membrane</keyword>
<dbReference type="SUPFAM" id="SSF52540">
    <property type="entry name" value="P-loop containing nucleoside triphosphate hydrolases"/>
    <property type="match status" value="1"/>
</dbReference>
<evidence type="ECO:0000256" key="2">
    <source>
        <dbReference type="ARBA" id="ARBA00022475"/>
    </source>
</evidence>
<proteinExistence type="predicted"/>
<dbReference type="InterPro" id="IPR017871">
    <property type="entry name" value="ABC_transporter-like_CS"/>
</dbReference>
<dbReference type="InterPro" id="IPR003439">
    <property type="entry name" value="ABC_transporter-like_ATP-bd"/>
</dbReference>
<dbReference type="Proteomes" id="UP001549320">
    <property type="component" value="Unassembled WGS sequence"/>
</dbReference>
<evidence type="ECO:0000259" key="5">
    <source>
        <dbReference type="PROSITE" id="PS50893"/>
    </source>
</evidence>
<dbReference type="CDD" id="cd03219">
    <property type="entry name" value="ABC_Mj1267_LivG_branched"/>
    <property type="match status" value="1"/>
</dbReference>
<dbReference type="PROSITE" id="PS00211">
    <property type="entry name" value="ABC_TRANSPORTER_1"/>
    <property type="match status" value="1"/>
</dbReference>